<dbReference type="STRING" id="1428644.BIV57_06850"/>
<dbReference type="PANTHER" id="PTHR10151">
    <property type="entry name" value="ECTONUCLEOTIDE PYROPHOSPHATASE/PHOSPHODIESTERASE"/>
    <property type="match status" value="1"/>
</dbReference>
<evidence type="ECO:0000313" key="1">
    <source>
        <dbReference type="EMBL" id="OIV38247.1"/>
    </source>
</evidence>
<name>A0A1J7BHT6_9ACTN</name>
<reference evidence="1 2" key="1">
    <citation type="submission" date="2016-10" db="EMBL/GenBank/DDBJ databases">
        <title>Genome sequence of Streptomyces gilvigriseus MUSC 26.</title>
        <authorList>
            <person name="Lee L.-H."/>
            <person name="Ser H.-L."/>
        </authorList>
    </citation>
    <scope>NUCLEOTIDE SEQUENCE [LARGE SCALE GENOMIC DNA]</scope>
    <source>
        <strain evidence="1 2">MUSC 26</strain>
    </source>
</reference>
<dbReference type="EMBL" id="MLCF01000026">
    <property type="protein sequence ID" value="OIV38247.1"/>
    <property type="molecule type" value="Genomic_DNA"/>
</dbReference>
<dbReference type="PANTHER" id="PTHR10151:SF120">
    <property type="entry name" value="BIS(5'-ADENOSYL)-TRIPHOSPHATASE"/>
    <property type="match status" value="1"/>
</dbReference>
<dbReference type="Proteomes" id="UP000243342">
    <property type="component" value="Unassembled WGS sequence"/>
</dbReference>
<dbReference type="AlphaFoldDB" id="A0A1J7BHT6"/>
<dbReference type="InterPro" id="IPR002591">
    <property type="entry name" value="Phosphodiest/P_Trfase"/>
</dbReference>
<dbReference type="Gene3D" id="3.40.720.10">
    <property type="entry name" value="Alkaline Phosphatase, subunit A"/>
    <property type="match status" value="1"/>
</dbReference>
<protein>
    <recommendedName>
        <fullName evidence="3">Phosphodiesterase</fullName>
    </recommendedName>
</protein>
<dbReference type="Pfam" id="PF01663">
    <property type="entry name" value="Phosphodiest"/>
    <property type="match status" value="1"/>
</dbReference>
<proteinExistence type="predicted"/>
<sequence>MPLGPAGNRTRKTLVVGIDGTLFDRVRDADAPTLAGLAADGLLSEWLLPYDSTGGSANTESGPGWSNIATGVWPDKHGVLHNGFDGKRFDKYPDFLTRLKAADPEASTFAVANWSPILTERENGPIFSPAVDVRVDGGRACDAGEDALCTALAARYLREQNPDAAFVYIGQVDEISHGLGPDSDECLTAIGNADAHLRELLDALRARPTYPQEEWLVLVTTDHGHKPGGGHGGPTLPERSAWVVAHGPGIPAGAVRDDVRHVDILPTVLDWAGVAVDPAWDLDGRPLREFAGV</sequence>
<gene>
    <name evidence="1" type="ORF">BIV57_06850</name>
</gene>
<organism evidence="1 2">
    <name type="scientific">Mangrovactinospora gilvigrisea</name>
    <dbReference type="NCBI Taxonomy" id="1428644"/>
    <lineage>
        <taxon>Bacteria</taxon>
        <taxon>Bacillati</taxon>
        <taxon>Actinomycetota</taxon>
        <taxon>Actinomycetes</taxon>
        <taxon>Kitasatosporales</taxon>
        <taxon>Streptomycetaceae</taxon>
        <taxon>Mangrovactinospora</taxon>
    </lineage>
</organism>
<comment type="caution">
    <text evidence="1">The sequence shown here is derived from an EMBL/GenBank/DDBJ whole genome shotgun (WGS) entry which is preliminary data.</text>
</comment>
<dbReference type="GO" id="GO:0016787">
    <property type="term" value="F:hydrolase activity"/>
    <property type="evidence" value="ECO:0007669"/>
    <property type="project" value="UniProtKB-ARBA"/>
</dbReference>
<dbReference type="RefSeq" id="WP_071655797.1">
    <property type="nucleotide sequence ID" value="NZ_MLCF01000026.1"/>
</dbReference>
<evidence type="ECO:0008006" key="3">
    <source>
        <dbReference type="Google" id="ProtNLM"/>
    </source>
</evidence>
<keyword evidence="2" id="KW-1185">Reference proteome</keyword>
<dbReference type="SUPFAM" id="SSF53649">
    <property type="entry name" value="Alkaline phosphatase-like"/>
    <property type="match status" value="1"/>
</dbReference>
<evidence type="ECO:0000313" key="2">
    <source>
        <dbReference type="Proteomes" id="UP000243342"/>
    </source>
</evidence>
<accession>A0A1J7BHT6</accession>
<dbReference type="InterPro" id="IPR017850">
    <property type="entry name" value="Alkaline_phosphatase_core_sf"/>
</dbReference>